<sequence>MKKLIALAAALLSVSSFALSANDTWDHIREEVKNDVNLVMSSGYSVFMGTTRTTAFNVCVNGENFNTTKPFPIYKYVRTNRGGDNDNFKKVIVGYEILSFPISRVVTKEICYGKNDNRCKTYTEVETQSVVKDITISKLVRRGGDRDDKLVELFTKSYEIPACN</sequence>
<keyword evidence="3" id="KW-1185">Reference proteome</keyword>
<dbReference type="Proteomes" id="UP000443582">
    <property type="component" value="Unassembled WGS sequence"/>
</dbReference>
<accession>A0ABY0IME2</accession>
<keyword evidence="1" id="KW-0732">Signal</keyword>
<feature type="signal peptide" evidence="1">
    <location>
        <begin position="1"/>
        <end position="20"/>
    </location>
</feature>
<feature type="chain" id="PRO_5047507404" evidence="1">
    <location>
        <begin position="21"/>
        <end position="164"/>
    </location>
</feature>
<dbReference type="RefSeq" id="WP_114705362.1">
    <property type="nucleotide sequence ID" value="NZ_QDKL01000001.1"/>
</dbReference>
<evidence type="ECO:0000313" key="3">
    <source>
        <dbReference type="Proteomes" id="UP000443582"/>
    </source>
</evidence>
<proteinExistence type="predicted"/>
<evidence type="ECO:0000313" key="2">
    <source>
        <dbReference type="EMBL" id="RZF22417.1"/>
    </source>
</evidence>
<comment type="caution">
    <text evidence="2">The sequence shown here is derived from an EMBL/GenBank/DDBJ whole genome shotgun (WGS) entry which is preliminary data.</text>
</comment>
<evidence type="ECO:0000256" key="1">
    <source>
        <dbReference type="SAM" id="SignalP"/>
    </source>
</evidence>
<dbReference type="EMBL" id="QDKL01000001">
    <property type="protein sequence ID" value="RZF22417.1"/>
    <property type="molecule type" value="Genomic_DNA"/>
</dbReference>
<gene>
    <name evidence="2" type="ORF">DAY19_01205</name>
</gene>
<organism evidence="2 3">
    <name type="scientific">Halobacteriovorax vibrionivorans</name>
    <dbReference type="NCBI Taxonomy" id="2152716"/>
    <lineage>
        <taxon>Bacteria</taxon>
        <taxon>Pseudomonadati</taxon>
        <taxon>Bdellovibrionota</taxon>
        <taxon>Bacteriovoracia</taxon>
        <taxon>Bacteriovoracales</taxon>
        <taxon>Halobacteriovoraceae</taxon>
        <taxon>Halobacteriovorax</taxon>
    </lineage>
</organism>
<protein>
    <submittedName>
        <fullName evidence="2">Uncharacterized protein</fullName>
    </submittedName>
</protein>
<name>A0ABY0IME2_9BACT</name>
<reference evidence="3" key="1">
    <citation type="journal article" date="2019" name="Int. J. Syst. Evol. Microbiol.">
        <title>Halobacteriovorax valvorus sp. nov., a novel prokaryotic predator isolated from coastal seawater of China.</title>
        <authorList>
            <person name="Chen M.-X."/>
        </authorList>
    </citation>
    <scope>NUCLEOTIDE SEQUENCE [LARGE SCALE GENOMIC DNA]</scope>
    <source>
        <strain evidence="3">BL9</strain>
    </source>
</reference>